<dbReference type="AlphaFoldDB" id="A0A4Q7Z828"/>
<evidence type="ECO:0000313" key="3">
    <source>
        <dbReference type="Proteomes" id="UP000292564"/>
    </source>
</evidence>
<feature type="region of interest" description="Disordered" evidence="1">
    <location>
        <begin position="552"/>
        <end position="582"/>
    </location>
</feature>
<keyword evidence="3" id="KW-1185">Reference proteome</keyword>
<dbReference type="OrthoDB" id="2110325at2"/>
<name>A0A4Q7Z828_9ACTN</name>
<comment type="caution">
    <text evidence="2">The sequence shown here is derived from an EMBL/GenBank/DDBJ whole genome shotgun (WGS) entry which is preliminary data.</text>
</comment>
<dbReference type="RefSeq" id="WP_130513843.1">
    <property type="nucleotide sequence ID" value="NZ_SHKY01000002.1"/>
</dbReference>
<accession>A0A4Q7Z828</accession>
<reference evidence="2 3" key="1">
    <citation type="submission" date="2019-02" db="EMBL/GenBank/DDBJ databases">
        <title>Sequencing the genomes of 1000 actinobacteria strains.</title>
        <authorList>
            <person name="Klenk H.-P."/>
        </authorList>
    </citation>
    <scope>NUCLEOTIDE SEQUENCE [LARGE SCALE GENOMIC DNA]</scope>
    <source>
        <strain evidence="2 3">DSM 45162</strain>
    </source>
</reference>
<dbReference type="Proteomes" id="UP000292564">
    <property type="component" value="Unassembled WGS sequence"/>
</dbReference>
<feature type="compositionally biased region" description="Low complexity" evidence="1">
    <location>
        <begin position="552"/>
        <end position="562"/>
    </location>
</feature>
<dbReference type="EMBL" id="SHKY01000002">
    <property type="protein sequence ID" value="RZU46657.1"/>
    <property type="molecule type" value="Genomic_DNA"/>
</dbReference>
<proteinExistence type="predicted"/>
<feature type="region of interest" description="Disordered" evidence="1">
    <location>
        <begin position="485"/>
        <end position="504"/>
    </location>
</feature>
<sequence length="820" mass="83080">MGTGGKTAHQAYDVTPTASGPGDGTGPSESAGQAAQIPAELQALTASLTDGGLDPADIAGFQAATPKVAAALEQYGDGSDELKAAIGDAHAQQLAWLQQLTPQQLQQLAAAQGFQHSELVGLSGKQPHPLVHWLDPFYPADITSKQKIQEVAQARYAALAAGETINGLTLADLTPPPAPEPGDGTWTASLADVVGLQAQIATTLADLPYAKWGMSVEQITAVDAGLAAIVDAENKLATASCPDDPQTLAVAQAAAAHSISQALNGKVKTGAIPQLREAAVASGMLTAEQAGVLGNKELIAAARRSTPQGEAGALLQTADERAGQVADRLQAAVAINDLIGGPLKPKDPASWDAAGTAKLAELAPLIGKGYQAEAAINLWHGQAGVPLQKLSTVGAADCATGFRQWAKTQPVGELRSVAAALGLENAGVGTRAQVQNYIAGQWDTAIDTAALQSAVTAKATAAKPTPAAGGAAPAAATPAVTGAATEPASTAAKPKPAGTAKAGGPVVAKSAGWVAQHANLVAALKHAAASSSGLPARQDDKVVAGWDFGKGTSGSHLGGTHSKSLHTGPDGKPWMFKSDSSGGARAAAESDAARVFAAAGLPAVPVYRATVAGKSGSVQPLVTQADHFPASPKSWGQADADAIVRYHVAAWAVSNHDGHAANLLRTPAGGMLAIDLGQAYKFCDSDKLSMSYNPVGSTITHTLYQAHQSGSLPKGVTVNPAAAHPVLAAIEKIPDSQWRAMLHDTAHTGAKKGVSWAPAMRQRAAKTHGIPADKVSTAQVAEAFLDAAVDRKKGLRQAFTTFFGGELKLPGASTLLKGGQ</sequence>
<protein>
    <submittedName>
        <fullName evidence="2">Uncharacterized protein</fullName>
    </submittedName>
</protein>
<gene>
    <name evidence="2" type="ORF">EV385_6734</name>
</gene>
<feature type="region of interest" description="Disordered" evidence="1">
    <location>
        <begin position="1"/>
        <end position="34"/>
    </location>
</feature>
<organism evidence="2 3">
    <name type="scientific">Krasilnikovia cinnamomea</name>
    <dbReference type="NCBI Taxonomy" id="349313"/>
    <lineage>
        <taxon>Bacteria</taxon>
        <taxon>Bacillati</taxon>
        <taxon>Actinomycetota</taxon>
        <taxon>Actinomycetes</taxon>
        <taxon>Micromonosporales</taxon>
        <taxon>Micromonosporaceae</taxon>
        <taxon>Krasilnikovia</taxon>
    </lineage>
</organism>
<evidence type="ECO:0000256" key="1">
    <source>
        <dbReference type="SAM" id="MobiDB-lite"/>
    </source>
</evidence>
<evidence type="ECO:0000313" key="2">
    <source>
        <dbReference type="EMBL" id="RZU46657.1"/>
    </source>
</evidence>